<accession>A0ABT8WFR1</accession>
<protein>
    <submittedName>
        <fullName evidence="2">Sigma factor</fullName>
    </submittedName>
</protein>
<sequence length="83" mass="10030">MTGNKKEFTLTSYKQLFESLYPQLCVFAFKYLNDLDISKDIVEEVFVKVWENQIDFQNEKQTTDYFYKAVKNECLDYLKTKLF</sequence>
<dbReference type="InterPro" id="IPR007627">
    <property type="entry name" value="RNA_pol_sigma70_r2"/>
</dbReference>
<dbReference type="InterPro" id="IPR013325">
    <property type="entry name" value="RNA_pol_sigma_r2"/>
</dbReference>
<dbReference type="Proteomes" id="UP001176883">
    <property type="component" value="Unassembled WGS sequence"/>
</dbReference>
<name>A0ABT8WFR1_9FLAO</name>
<dbReference type="Pfam" id="PF04542">
    <property type="entry name" value="Sigma70_r2"/>
    <property type="match status" value="1"/>
</dbReference>
<dbReference type="Gene3D" id="1.10.1740.10">
    <property type="match status" value="1"/>
</dbReference>
<evidence type="ECO:0000313" key="3">
    <source>
        <dbReference type="Proteomes" id="UP001176883"/>
    </source>
</evidence>
<comment type="caution">
    <text evidence="2">The sequence shown here is derived from an EMBL/GenBank/DDBJ whole genome shotgun (WGS) entry which is preliminary data.</text>
</comment>
<dbReference type="SUPFAM" id="SSF88946">
    <property type="entry name" value="Sigma2 domain of RNA polymerase sigma factors"/>
    <property type="match status" value="1"/>
</dbReference>
<reference evidence="2" key="1">
    <citation type="submission" date="2023-07" db="EMBL/GenBank/DDBJ databases">
        <title>Two novel species in the genus Flavivirga.</title>
        <authorList>
            <person name="Kwon K."/>
        </authorList>
    </citation>
    <scope>NUCLEOTIDE SEQUENCE</scope>
    <source>
        <strain evidence="2">KCTC 52353</strain>
    </source>
</reference>
<feature type="domain" description="RNA polymerase sigma-70 region 2" evidence="1">
    <location>
        <begin position="16"/>
        <end position="80"/>
    </location>
</feature>
<proteinExistence type="predicted"/>
<organism evidence="2 3">
    <name type="scientific">Flavivirga aquimarina</name>
    <dbReference type="NCBI Taxonomy" id="2027862"/>
    <lineage>
        <taxon>Bacteria</taxon>
        <taxon>Pseudomonadati</taxon>
        <taxon>Bacteroidota</taxon>
        <taxon>Flavobacteriia</taxon>
        <taxon>Flavobacteriales</taxon>
        <taxon>Flavobacteriaceae</taxon>
        <taxon>Flavivirga</taxon>
    </lineage>
</organism>
<dbReference type="EMBL" id="JAUOEK010000182">
    <property type="protein sequence ID" value="MDO5971999.1"/>
    <property type="molecule type" value="Genomic_DNA"/>
</dbReference>
<gene>
    <name evidence="2" type="ORF">Q4Q35_19530</name>
</gene>
<keyword evidence="3" id="KW-1185">Reference proteome</keyword>
<dbReference type="RefSeq" id="WP_303279717.1">
    <property type="nucleotide sequence ID" value="NZ_JAUOEK010000182.1"/>
</dbReference>
<evidence type="ECO:0000313" key="2">
    <source>
        <dbReference type="EMBL" id="MDO5971999.1"/>
    </source>
</evidence>
<evidence type="ECO:0000259" key="1">
    <source>
        <dbReference type="Pfam" id="PF04542"/>
    </source>
</evidence>